<protein>
    <submittedName>
        <fullName evidence="1">Uncharacterized protein</fullName>
    </submittedName>
</protein>
<accession>A0A0F9STV9</accession>
<proteinExistence type="predicted"/>
<dbReference type="AlphaFoldDB" id="A0A0F9STV9"/>
<organism evidence="1">
    <name type="scientific">marine sediment metagenome</name>
    <dbReference type="NCBI Taxonomy" id="412755"/>
    <lineage>
        <taxon>unclassified sequences</taxon>
        <taxon>metagenomes</taxon>
        <taxon>ecological metagenomes</taxon>
    </lineage>
</organism>
<reference evidence="1" key="1">
    <citation type="journal article" date="2015" name="Nature">
        <title>Complex archaea that bridge the gap between prokaryotes and eukaryotes.</title>
        <authorList>
            <person name="Spang A."/>
            <person name="Saw J.H."/>
            <person name="Jorgensen S.L."/>
            <person name="Zaremba-Niedzwiedzka K."/>
            <person name="Martijn J."/>
            <person name="Lind A.E."/>
            <person name="van Eijk R."/>
            <person name="Schleper C."/>
            <person name="Guy L."/>
            <person name="Ettema T.J."/>
        </authorList>
    </citation>
    <scope>NUCLEOTIDE SEQUENCE</scope>
</reference>
<evidence type="ECO:0000313" key="1">
    <source>
        <dbReference type="EMBL" id="KKN40371.1"/>
    </source>
</evidence>
<sequence length="120" mass="12963">MANEITVSALLRYSKTRSINLPTGETTFDMSGDQHADNVQAVPINTAVALEMGPISANVGWMLLQNEDSTNYIEVQRATGESAFLKIKAGEFALFRLAATAPFVVANTGICNLRITVLED</sequence>
<gene>
    <name evidence="1" type="ORF">LCGC14_0734230</name>
</gene>
<name>A0A0F9STV9_9ZZZZ</name>
<dbReference type="EMBL" id="LAZR01001710">
    <property type="protein sequence ID" value="KKN40371.1"/>
    <property type="molecule type" value="Genomic_DNA"/>
</dbReference>
<comment type="caution">
    <text evidence="1">The sequence shown here is derived from an EMBL/GenBank/DDBJ whole genome shotgun (WGS) entry which is preliminary data.</text>
</comment>